<evidence type="ECO:0000313" key="2">
    <source>
        <dbReference type="EMBL" id="SPD24844.1"/>
    </source>
</evidence>
<feature type="compositionally biased region" description="Basic and acidic residues" evidence="1">
    <location>
        <begin position="1"/>
        <end position="13"/>
    </location>
</feature>
<dbReference type="AlphaFoldDB" id="A0A2N9IKL9"/>
<reference evidence="2" key="1">
    <citation type="submission" date="2018-02" db="EMBL/GenBank/DDBJ databases">
        <authorList>
            <person name="Cohen D.B."/>
            <person name="Kent A.D."/>
        </authorList>
    </citation>
    <scope>NUCLEOTIDE SEQUENCE</scope>
</reference>
<accession>A0A2N9IKL9</accession>
<organism evidence="2">
    <name type="scientific">Fagus sylvatica</name>
    <name type="common">Beechnut</name>
    <dbReference type="NCBI Taxonomy" id="28930"/>
    <lineage>
        <taxon>Eukaryota</taxon>
        <taxon>Viridiplantae</taxon>
        <taxon>Streptophyta</taxon>
        <taxon>Embryophyta</taxon>
        <taxon>Tracheophyta</taxon>
        <taxon>Spermatophyta</taxon>
        <taxon>Magnoliopsida</taxon>
        <taxon>eudicotyledons</taxon>
        <taxon>Gunneridae</taxon>
        <taxon>Pentapetalae</taxon>
        <taxon>rosids</taxon>
        <taxon>fabids</taxon>
        <taxon>Fagales</taxon>
        <taxon>Fagaceae</taxon>
        <taxon>Fagus</taxon>
    </lineage>
</organism>
<name>A0A2N9IKL9_FAGSY</name>
<protein>
    <submittedName>
        <fullName evidence="2">Uncharacterized protein</fullName>
    </submittedName>
</protein>
<feature type="region of interest" description="Disordered" evidence="1">
    <location>
        <begin position="1"/>
        <end position="24"/>
    </location>
</feature>
<dbReference type="EMBL" id="OIVN01006013">
    <property type="protein sequence ID" value="SPD24844.1"/>
    <property type="molecule type" value="Genomic_DNA"/>
</dbReference>
<proteinExistence type="predicted"/>
<evidence type="ECO:0000256" key="1">
    <source>
        <dbReference type="SAM" id="MobiDB-lite"/>
    </source>
</evidence>
<sequence length="215" mass="24738">MDESSSKHAEEKQSGPLPMSEASPVVRPPPIVKVVDMEVLEDPLRLEKRCLAWKESLMHVKAQLVKLESCKKYLNHIVAELTKEKREVVVELEKLMAELAARDDDMKVAMEDKDKVVADLQHLVGQIEGAKATAVSKYRASKDFDDNNTRYFLSGLETFRKQVGERFPDLYFLSSSYMTMMTRSWRELMGLKLMTRLMMLLQNDLVFMLSFLDVT</sequence>
<gene>
    <name evidence="2" type="ORF">FSB_LOCUS52726</name>
</gene>